<organism evidence="1 2">
    <name type="scientific">Dendrobium thyrsiflorum</name>
    <name type="common">Pinecone-like raceme dendrobium</name>
    <name type="synonym">Orchid</name>
    <dbReference type="NCBI Taxonomy" id="117978"/>
    <lineage>
        <taxon>Eukaryota</taxon>
        <taxon>Viridiplantae</taxon>
        <taxon>Streptophyta</taxon>
        <taxon>Embryophyta</taxon>
        <taxon>Tracheophyta</taxon>
        <taxon>Spermatophyta</taxon>
        <taxon>Magnoliopsida</taxon>
        <taxon>Liliopsida</taxon>
        <taxon>Asparagales</taxon>
        <taxon>Orchidaceae</taxon>
        <taxon>Epidendroideae</taxon>
        <taxon>Malaxideae</taxon>
        <taxon>Dendrobiinae</taxon>
        <taxon>Dendrobium</taxon>
    </lineage>
</organism>
<keyword evidence="2" id="KW-1185">Reference proteome</keyword>
<dbReference type="EMBL" id="JANQDX010000004">
    <property type="protein sequence ID" value="KAL0925553.1"/>
    <property type="molecule type" value="Genomic_DNA"/>
</dbReference>
<comment type="caution">
    <text evidence="1">The sequence shown here is derived from an EMBL/GenBank/DDBJ whole genome shotgun (WGS) entry which is preliminary data.</text>
</comment>
<accession>A0ABD0VLR7</accession>
<gene>
    <name evidence="1" type="ORF">M5K25_003900</name>
</gene>
<reference evidence="1 2" key="1">
    <citation type="journal article" date="2024" name="Plant Biotechnol. J.">
        <title>Dendrobium thyrsiflorum genome and its molecular insights into genes involved in important horticultural traits.</title>
        <authorList>
            <person name="Chen B."/>
            <person name="Wang J.Y."/>
            <person name="Zheng P.J."/>
            <person name="Li K.L."/>
            <person name="Liang Y.M."/>
            <person name="Chen X.F."/>
            <person name="Zhang C."/>
            <person name="Zhao X."/>
            <person name="He X."/>
            <person name="Zhang G.Q."/>
            <person name="Liu Z.J."/>
            <person name="Xu Q."/>
        </authorList>
    </citation>
    <scope>NUCLEOTIDE SEQUENCE [LARGE SCALE GENOMIC DNA]</scope>
    <source>
        <strain evidence="1">GZMU011</strain>
    </source>
</reference>
<sequence length="81" mass="9013">MTMNPIKISWFCCPRGYSRPNFTDGSLSTAMGYFVQGYLVDLGRMLPCRNLVVSFDSKTTRSKGPNHNCLLVVLFDGKTTG</sequence>
<evidence type="ECO:0000313" key="1">
    <source>
        <dbReference type="EMBL" id="KAL0925553.1"/>
    </source>
</evidence>
<dbReference type="AlphaFoldDB" id="A0ABD0VLR7"/>
<proteinExistence type="predicted"/>
<evidence type="ECO:0000313" key="2">
    <source>
        <dbReference type="Proteomes" id="UP001552299"/>
    </source>
</evidence>
<dbReference type="Proteomes" id="UP001552299">
    <property type="component" value="Unassembled WGS sequence"/>
</dbReference>
<name>A0ABD0VLR7_DENTH</name>
<protein>
    <submittedName>
        <fullName evidence="1">Uncharacterized protein</fullName>
    </submittedName>
</protein>